<dbReference type="CDD" id="cd00121">
    <property type="entry name" value="MATH"/>
    <property type="match status" value="1"/>
</dbReference>
<gene>
    <name evidence="3" type="ORF">LARSCL_LOCUS20794</name>
</gene>
<dbReference type="InterPro" id="IPR002083">
    <property type="entry name" value="MATH/TRAF_dom"/>
</dbReference>
<dbReference type="SUPFAM" id="SSF54695">
    <property type="entry name" value="POZ domain"/>
    <property type="match status" value="1"/>
</dbReference>
<dbReference type="Gene3D" id="1.25.40.420">
    <property type="match status" value="1"/>
</dbReference>
<sequence length="501" mass="57693">MSFTVRWCIENFFLYWKNRKESLVSPEFIVGCLNNTKWSLCLYKNEKWSGNYIGIFLQPTDSFLESFDVNFQLSIVAPDGTPLKTYEVAQKSLLSGVGIENSQFLEQNEVLLEQRAGFLPEETLTVQCQLWNNDMQKSDSENSYIHTRVEIEQNDFIGDVKEFGLLQANQKIPIVLRPDVNNKALISMNITISDVCSGEYITVEINPIYDLKIKMSYCKYYILDITGKKVECGQDEEPFGSHSKFILFFTKSQLMKRYLRYLPSGVLTLGCECIFLTGLISQKLEENNSSLDFPSAKNLVTINEMLAKNTENVFSCTNDLRNDLHCLYDDGLFSDVKLRTDNETFAAHRLILSARSPVFKAMFSNDMKEKTKECIDVPDIDSSTVRQFLLYLYTDSLGNLQWEPASKLYIAADKYAVLSLRNKCSSILKRNLCPSNACEILVLADMHNDVDLKNHAQNFILEHDKVLLLSDEWRGFMKDYLHLASEIMYMDLERKIRDQKV</sequence>
<evidence type="ECO:0000313" key="3">
    <source>
        <dbReference type="EMBL" id="CAL1298330.1"/>
    </source>
</evidence>
<dbReference type="PANTHER" id="PTHR24413">
    <property type="entry name" value="SPECKLE-TYPE POZ PROTEIN"/>
    <property type="match status" value="1"/>
</dbReference>
<evidence type="ECO:0000259" key="1">
    <source>
        <dbReference type="PROSITE" id="PS50097"/>
    </source>
</evidence>
<dbReference type="SUPFAM" id="SSF49599">
    <property type="entry name" value="TRAF domain-like"/>
    <property type="match status" value="1"/>
</dbReference>
<dbReference type="Pfam" id="PF00651">
    <property type="entry name" value="BTB"/>
    <property type="match status" value="1"/>
</dbReference>
<dbReference type="InterPro" id="IPR008974">
    <property type="entry name" value="TRAF-like"/>
</dbReference>
<proteinExistence type="predicted"/>
<evidence type="ECO:0000313" key="4">
    <source>
        <dbReference type="Proteomes" id="UP001497382"/>
    </source>
</evidence>
<keyword evidence="4" id="KW-1185">Reference proteome</keyword>
<dbReference type="CDD" id="cd18186">
    <property type="entry name" value="BTB_POZ_ZBTB_KLHL-like"/>
    <property type="match status" value="1"/>
</dbReference>
<dbReference type="InterPro" id="IPR011333">
    <property type="entry name" value="SKP1/BTB/POZ_sf"/>
</dbReference>
<dbReference type="Gene3D" id="3.30.710.10">
    <property type="entry name" value="Potassium Channel Kv1.1, Chain A"/>
    <property type="match status" value="1"/>
</dbReference>
<dbReference type="Pfam" id="PF22486">
    <property type="entry name" value="MATH_2"/>
    <property type="match status" value="1"/>
</dbReference>
<dbReference type="SMART" id="SM00225">
    <property type="entry name" value="BTB"/>
    <property type="match status" value="1"/>
</dbReference>
<comment type="caution">
    <text evidence="3">The sequence shown here is derived from an EMBL/GenBank/DDBJ whole genome shotgun (WGS) entry which is preliminary data.</text>
</comment>
<dbReference type="GO" id="GO:0030163">
    <property type="term" value="P:protein catabolic process"/>
    <property type="evidence" value="ECO:0007669"/>
    <property type="project" value="UniProtKB-ARBA"/>
</dbReference>
<dbReference type="PROSITE" id="PS50097">
    <property type="entry name" value="BTB"/>
    <property type="match status" value="1"/>
</dbReference>
<dbReference type="Proteomes" id="UP001497382">
    <property type="component" value="Unassembled WGS sequence"/>
</dbReference>
<dbReference type="AlphaFoldDB" id="A0AAV2BPX0"/>
<dbReference type="EMBL" id="CAXIEN010000459">
    <property type="protein sequence ID" value="CAL1298330.1"/>
    <property type="molecule type" value="Genomic_DNA"/>
</dbReference>
<dbReference type="PROSITE" id="PS50144">
    <property type="entry name" value="MATH"/>
    <property type="match status" value="1"/>
</dbReference>
<name>A0AAV2BPX0_9ARAC</name>
<feature type="domain" description="BTB" evidence="1">
    <location>
        <begin position="334"/>
        <end position="401"/>
    </location>
</feature>
<feature type="domain" description="MATH" evidence="2">
    <location>
        <begin position="2"/>
        <end position="130"/>
    </location>
</feature>
<organism evidence="3 4">
    <name type="scientific">Larinioides sclopetarius</name>
    <dbReference type="NCBI Taxonomy" id="280406"/>
    <lineage>
        <taxon>Eukaryota</taxon>
        <taxon>Metazoa</taxon>
        <taxon>Ecdysozoa</taxon>
        <taxon>Arthropoda</taxon>
        <taxon>Chelicerata</taxon>
        <taxon>Arachnida</taxon>
        <taxon>Araneae</taxon>
        <taxon>Araneomorphae</taxon>
        <taxon>Entelegynae</taxon>
        <taxon>Araneoidea</taxon>
        <taxon>Araneidae</taxon>
        <taxon>Larinioides</taxon>
    </lineage>
</organism>
<dbReference type="Gene3D" id="2.60.210.10">
    <property type="entry name" value="Apoptosis, Tumor Necrosis Factor Receptor Associated Protein 2, Chain A"/>
    <property type="match status" value="1"/>
</dbReference>
<reference evidence="3 4" key="1">
    <citation type="submission" date="2024-04" db="EMBL/GenBank/DDBJ databases">
        <authorList>
            <person name="Rising A."/>
            <person name="Reimegard J."/>
            <person name="Sonavane S."/>
            <person name="Akerstrom W."/>
            <person name="Nylinder S."/>
            <person name="Hedman E."/>
            <person name="Kallberg Y."/>
        </authorList>
    </citation>
    <scope>NUCLEOTIDE SEQUENCE [LARGE SCALE GENOMIC DNA]</scope>
</reference>
<evidence type="ECO:0000259" key="2">
    <source>
        <dbReference type="PROSITE" id="PS50144"/>
    </source>
</evidence>
<dbReference type="InterPro" id="IPR000210">
    <property type="entry name" value="BTB/POZ_dom"/>
</dbReference>
<protein>
    <submittedName>
        <fullName evidence="3">Uncharacterized protein</fullName>
    </submittedName>
</protein>
<accession>A0AAV2BPX0</accession>